<comment type="subcellular location">
    <subcellularLocation>
        <location evidence="1">Cell envelope</location>
    </subcellularLocation>
</comment>
<keyword evidence="3" id="KW-0175">Coiled coil</keyword>
<organism evidence="7 8">
    <name type="scientific">Turicimonas muris</name>
    <dbReference type="NCBI Taxonomy" id="1796652"/>
    <lineage>
        <taxon>Bacteria</taxon>
        <taxon>Pseudomonadati</taxon>
        <taxon>Pseudomonadota</taxon>
        <taxon>Betaproteobacteria</taxon>
        <taxon>Burkholderiales</taxon>
        <taxon>Sutterellaceae</taxon>
        <taxon>Turicimonas</taxon>
    </lineage>
</organism>
<dbReference type="RefSeq" id="WP_066593918.1">
    <property type="nucleotide sequence ID" value="NZ_CAJTBZ010000026.1"/>
</dbReference>
<feature type="domain" description="Multidrug resistance protein MdtA-like C-terminal permuted SH3" evidence="6">
    <location>
        <begin position="290"/>
        <end position="349"/>
    </location>
</feature>
<feature type="domain" description="Multidrug resistance protein MdtA-like barrel-sandwich hybrid" evidence="5">
    <location>
        <begin position="62"/>
        <end position="198"/>
    </location>
</feature>
<dbReference type="InterPro" id="IPR058625">
    <property type="entry name" value="MdtA-like_BSH"/>
</dbReference>
<comment type="caution">
    <text evidence="7">The sequence shown here is derived from an EMBL/GenBank/DDBJ whole genome shotgun (WGS) entry which is preliminary data.</text>
</comment>
<reference evidence="8" key="1">
    <citation type="submission" date="2017-05" db="EMBL/GenBank/DDBJ databases">
        <title>Improved OligoMM genomes.</title>
        <authorList>
            <person name="Garzetti D."/>
        </authorList>
    </citation>
    <scope>NUCLEOTIDE SEQUENCE [LARGE SCALE GENOMIC DNA]</scope>
    <source>
        <strain evidence="8">YL45</strain>
    </source>
</reference>
<evidence type="ECO:0000256" key="3">
    <source>
        <dbReference type="SAM" id="Coils"/>
    </source>
</evidence>
<dbReference type="GO" id="GO:0022857">
    <property type="term" value="F:transmembrane transporter activity"/>
    <property type="evidence" value="ECO:0007669"/>
    <property type="project" value="InterPro"/>
</dbReference>
<dbReference type="Proteomes" id="UP000214610">
    <property type="component" value="Unassembled WGS sequence"/>
</dbReference>
<dbReference type="InterPro" id="IPR006143">
    <property type="entry name" value="RND_pump_MFP"/>
</dbReference>
<comment type="similarity">
    <text evidence="2">Belongs to the membrane fusion protein (MFP) (TC 8.A.1) family.</text>
</comment>
<evidence type="ECO:0000256" key="2">
    <source>
        <dbReference type="ARBA" id="ARBA00009477"/>
    </source>
</evidence>
<dbReference type="Pfam" id="PF25917">
    <property type="entry name" value="BSH_RND"/>
    <property type="match status" value="1"/>
</dbReference>
<feature type="domain" description="Multidrug resistance protein MdtA-like alpha-helical hairpin" evidence="4">
    <location>
        <begin position="103"/>
        <end position="171"/>
    </location>
</feature>
<dbReference type="PROSITE" id="PS51257">
    <property type="entry name" value="PROKAR_LIPOPROTEIN"/>
    <property type="match status" value="1"/>
</dbReference>
<evidence type="ECO:0000313" key="8">
    <source>
        <dbReference type="Proteomes" id="UP000214610"/>
    </source>
</evidence>
<evidence type="ECO:0000313" key="7">
    <source>
        <dbReference type="EMBL" id="OXE46026.1"/>
    </source>
</evidence>
<dbReference type="EMBL" id="NHMP01000006">
    <property type="protein sequence ID" value="OXE46026.1"/>
    <property type="molecule type" value="Genomic_DNA"/>
</dbReference>
<dbReference type="Gene3D" id="2.40.50.100">
    <property type="match status" value="1"/>
</dbReference>
<dbReference type="Gene3D" id="2.40.30.170">
    <property type="match status" value="1"/>
</dbReference>
<dbReference type="InterPro" id="IPR058627">
    <property type="entry name" value="MdtA-like_C"/>
</dbReference>
<evidence type="ECO:0000259" key="6">
    <source>
        <dbReference type="Pfam" id="PF25967"/>
    </source>
</evidence>
<feature type="coiled-coil region" evidence="3">
    <location>
        <begin position="102"/>
        <end position="129"/>
    </location>
</feature>
<dbReference type="Gene3D" id="2.40.420.20">
    <property type="match status" value="1"/>
</dbReference>
<dbReference type="Pfam" id="PF25967">
    <property type="entry name" value="RND-MFP_C"/>
    <property type="match status" value="1"/>
</dbReference>
<name>A0A227KGK4_9BURK</name>
<dbReference type="GO" id="GO:0030313">
    <property type="term" value="C:cell envelope"/>
    <property type="evidence" value="ECO:0007669"/>
    <property type="project" value="UniProtKB-SubCell"/>
</dbReference>
<sequence length="368" mass="39969">MNKFFRCGIFGAVLLSMVLCGCQEEKKTAPKAKPIPVHTLAAVPSNQPYWVEVFGQTEGNEAVLVYPQVTGPILERVYREGQAVKKGEPLFIIDPAPFEAVYESAAAAAQQAQANLKQAQREAKRYTELHKVKAVSSKEYTDAVSSYEVSKANLQAALAKEKEAKITLGYTTVKAPVDGVAGRSLVNPGTLVQANSTQLTDITQEDVLKARFSLSDSQLHGYEINENSPVFVFNDKLKEPVEGKINFTSIQVDPKTGTRSLSAEIPSVGGLLPGQYVTVRLTLGMQNGVFLIPQKAIRQLSDGTYSVYLLKDNKARATPITVGKWSGKDWIVTGGLKAGDEVIIDNIQRLKDKSTVDKISANNAPGKK</sequence>
<dbReference type="AlphaFoldDB" id="A0A227KGK4"/>
<dbReference type="GeneID" id="78361950"/>
<proteinExistence type="inferred from homology"/>
<gene>
    <name evidence="7" type="ORF">ADH67_09905</name>
</gene>
<protein>
    <submittedName>
        <fullName evidence="7">Efflux transporter periplasmic adaptor subunit</fullName>
    </submittedName>
</protein>
<dbReference type="Gene3D" id="1.10.287.470">
    <property type="entry name" value="Helix hairpin bin"/>
    <property type="match status" value="1"/>
</dbReference>
<dbReference type="GO" id="GO:0046677">
    <property type="term" value="P:response to antibiotic"/>
    <property type="evidence" value="ECO:0007669"/>
    <property type="project" value="TreeGrafter"/>
</dbReference>
<dbReference type="NCBIfam" id="TIGR01730">
    <property type="entry name" value="RND_mfp"/>
    <property type="match status" value="1"/>
</dbReference>
<dbReference type="PANTHER" id="PTHR30158">
    <property type="entry name" value="ACRA/E-RELATED COMPONENT OF DRUG EFFLUX TRANSPORTER"/>
    <property type="match status" value="1"/>
</dbReference>
<evidence type="ECO:0000259" key="4">
    <source>
        <dbReference type="Pfam" id="PF25876"/>
    </source>
</evidence>
<dbReference type="SUPFAM" id="SSF111369">
    <property type="entry name" value="HlyD-like secretion proteins"/>
    <property type="match status" value="1"/>
</dbReference>
<dbReference type="InterPro" id="IPR058624">
    <property type="entry name" value="MdtA-like_HH"/>
</dbReference>
<evidence type="ECO:0000256" key="1">
    <source>
        <dbReference type="ARBA" id="ARBA00004196"/>
    </source>
</evidence>
<dbReference type="GO" id="GO:0005886">
    <property type="term" value="C:plasma membrane"/>
    <property type="evidence" value="ECO:0007669"/>
    <property type="project" value="TreeGrafter"/>
</dbReference>
<evidence type="ECO:0000259" key="5">
    <source>
        <dbReference type="Pfam" id="PF25917"/>
    </source>
</evidence>
<accession>A0A227KGK4</accession>
<dbReference type="Pfam" id="PF25876">
    <property type="entry name" value="HH_MFP_RND"/>
    <property type="match status" value="1"/>
</dbReference>
<keyword evidence="8" id="KW-1185">Reference proteome</keyword>